<dbReference type="EMBL" id="LR797065">
    <property type="protein sequence ID" value="CAB4184389.1"/>
    <property type="molecule type" value="Genomic_DNA"/>
</dbReference>
<evidence type="ECO:0000313" key="3">
    <source>
        <dbReference type="EMBL" id="CAB4216326.1"/>
    </source>
</evidence>
<accession>A0A6J5QID5</accession>
<dbReference type="EMBL" id="LR797438">
    <property type="protein sequence ID" value="CAB4216326.1"/>
    <property type="molecule type" value="Genomic_DNA"/>
</dbReference>
<protein>
    <submittedName>
        <fullName evidence="1">Uncharacterized protein</fullName>
    </submittedName>
</protein>
<dbReference type="EMBL" id="LR798418">
    <property type="protein sequence ID" value="CAB5230537.1"/>
    <property type="molecule type" value="Genomic_DNA"/>
</dbReference>
<evidence type="ECO:0000313" key="2">
    <source>
        <dbReference type="EMBL" id="CAB4192499.1"/>
    </source>
</evidence>
<gene>
    <name evidence="1" type="ORF">UFOVP1128_5</name>
    <name evidence="2" type="ORF">UFOVP1237_40</name>
    <name evidence="3" type="ORF">UFOVP1489_21</name>
    <name evidence="4" type="ORF">UFOVP1575_37</name>
</gene>
<dbReference type="EMBL" id="LR797184">
    <property type="protein sequence ID" value="CAB4192499.1"/>
    <property type="molecule type" value="Genomic_DNA"/>
</dbReference>
<organism evidence="1">
    <name type="scientific">uncultured Caudovirales phage</name>
    <dbReference type="NCBI Taxonomy" id="2100421"/>
    <lineage>
        <taxon>Viruses</taxon>
        <taxon>Duplodnaviria</taxon>
        <taxon>Heunggongvirae</taxon>
        <taxon>Uroviricota</taxon>
        <taxon>Caudoviricetes</taxon>
        <taxon>Peduoviridae</taxon>
        <taxon>Maltschvirus</taxon>
        <taxon>Maltschvirus maltsch</taxon>
    </lineage>
</organism>
<name>A0A6J5QID5_9CAUD</name>
<evidence type="ECO:0000313" key="1">
    <source>
        <dbReference type="EMBL" id="CAB4184389.1"/>
    </source>
</evidence>
<sequence>MIEREYNSNGILLRVIDRRRFADVVEFQLAHFRTMATQEILAFAPEHKQRNAALGILTQEETLAITERIMDVRDHCHNCEALVSLITWDGNNATHAEACDKVQAVVW</sequence>
<evidence type="ECO:0000313" key="4">
    <source>
        <dbReference type="EMBL" id="CAB5230537.1"/>
    </source>
</evidence>
<reference evidence="1" key="1">
    <citation type="submission" date="2020-05" db="EMBL/GenBank/DDBJ databases">
        <authorList>
            <person name="Chiriac C."/>
            <person name="Salcher M."/>
            <person name="Ghai R."/>
            <person name="Kavagutti S V."/>
        </authorList>
    </citation>
    <scope>NUCLEOTIDE SEQUENCE</scope>
</reference>
<proteinExistence type="predicted"/>